<accession>A0A671MEA5</accession>
<sequence length="64" mass="7062">HGGTAELQRRPRERAKGLAIYSQTALINPQRGPSIKAPTLKSYQPASKTTLHCARCPPPHIKDF</sequence>
<reference evidence="1" key="1">
    <citation type="submission" date="2025-08" db="UniProtKB">
        <authorList>
            <consortium name="Ensembl"/>
        </authorList>
    </citation>
    <scope>IDENTIFICATION</scope>
</reference>
<organism evidence="1 2">
    <name type="scientific">Sinocyclocheilus anshuiensis</name>
    <dbReference type="NCBI Taxonomy" id="1608454"/>
    <lineage>
        <taxon>Eukaryota</taxon>
        <taxon>Metazoa</taxon>
        <taxon>Chordata</taxon>
        <taxon>Craniata</taxon>
        <taxon>Vertebrata</taxon>
        <taxon>Euteleostomi</taxon>
        <taxon>Actinopterygii</taxon>
        <taxon>Neopterygii</taxon>
        <taxon>Teleostei</taxon>
        <taxon>Ostariophysi</taxon>
        <taxon>Cypriniformes</taxon>
        <taxon>Cyprinidae</taxon>
        <taxon>Cyprininae</taxon>
        <taxon>Sinocyclocheilus</taxon>
    </lineage>
</organism>
<dbReference type="Ensembl" id="ENSSANT00000032178.1">
    <property type="protein sequence ID" value="ENSSANP00000030229.1"/>
    <property type="gene ID" value="ENSSANG00000015489.1"/>
</dbReference>
<dbReference type="Proteomes" id="UP000472260">
    <property type="component" value="Unassembled WGS sequence"/>
</dbReference>
<name>A0A671MEA5_9TELE</name>
<reference evidence="1" key="2">
    <citation type="submission" date="2025-09" db="UniProtKB">
        <authorList>
            <consortium name="Ensembl"/>
        </authorList>
    </citation>
    <scope>IDENTIFICATION</scope>
</reference>
<evidence type="ECO:0000313" key="2">
    <source>
        <dbReference type="Proteomes" id="UP000472260"/>
    </source>
</evidence>
<evidence type="ECO:0000313" key="1">
    <source>
        <dbReference type="Ensembl" id="ENSSANP00000030229.1"/>
    </source>
</evidence>
<keyword evidence="2" id="KW-1185">Reference proteome</keyword>
<proteinExistence type="predicted"/>
<protein>
    <submittedName>
        <fullName evidence="1">Uncharacterized protein</fullName>
    </submittedName>
</protein>
<dbReference type="AlphaFoldDB" id="A0A671MEA5"/>